<dbReference type="SUPFAM" id="SSF56935">
    <property type="entry name" value="Porins"/>
    <property type="match status" value="1"/>
</dbReference>
<dbReference type="AlphaFoldDB" id="A0AAU9DD94"/>
<dbReference type="GO" id="GO:0009279">
    <property type="term" value="C:cell outer membrane"/>
    <property type="evidence" value="ECO:0007669"/>
    <property type="project" value="UniProtKB-SubCell"/>
</dbReference>
<dbReference type="PANTHER" id="PTHR40980">
    <property type="entry name" value="PLUG DOMAIN-CONTAINING PROTEIN"/>
    <property type="match status" value="1"/>
</dbReference>
<evidence type="ECO:0008006" key="9">
    <source>
        <dbReference type="Google" id="ProtNLM"/>
    </source>
</evidence>
<gene>
    <name evidence="7" type="ORF">FUAX_35730</name>
</gene>
<name>A0AAU9DD94_9BACT</name>
<comment type="subcellular location">
    <subcellularLocation>
        <location evidence="1">Cell outer membrane</location>
    </subcellularLocation>
</comment>
<dbReference type="InterPro" id="IPR036942">
    <property type="entry name" value="Beta-barrel_TonB_sf"/>
</dbReference>
<evidence type="ECO:0000313" key="8">
    <source>
        <dbReference type="Proteomes" id="UP001348817"/>
    </source>
</evidence>
<organism evidence="7 8">
    <name type="scientific">Fulvitalea axinellae</name>
    <dbReference type="NCBI Taxonomy" id="1182444"/>
    <lineage>
        <taxon>Bacteria</taxon>
        <taxon>Pseudomonadati</taxon>
        <taxon>Bacteroidota</taxon>
        <taxon>Cytophagia</taxon>
        <taxon>Cytophagales</taxon>
        <taxon>Persicobacteraceae</taxon>
        <taxon>Fulvitalea</taxon>
    </lineage>
</organism>
<accession>A0AAU9DD94</accession>
<dbReference type="Pfam" id="PF07715">
    <property type="entry name" value="Plug"/>
    <property type="match status" value="1"/>
</dbReference>
<evidence type="ECO:0000256" key="2">
    <source>
        <dbReference type="ARBA" id="ARBA00023136"/>
    </source>
</evidence>
<evidence type="ECO:0000313" key="7">
    <source>
        <dbReference type="EMBL" id="BDD11141.1"/>
    </source>
</evidence>
<dbReference type="GO" id="GO:0030246">
    <property type="term" value="F:carbohydrate binding"/>
    <property type="evidence" value="ECO:0007669"/>
    <property type="project" value="InterPro"/>
</dbReference>
<dbReference type="PANTHER" id="PTHR40980:SF4">
    <property type="entry name" value="TONB-DEPENDENT RECEPTOR-LIKE BETA-BARREL DOMAIN-CONTAINING PROTEIN"/>
    <property type="match status" value="1"/>
</dbReference>
<dbReference type="InterPro" id="IPR013784">
    <property type="entry name" value="Carb-bd-like_fold"/>
</dbReference>
<evidence type="ECO:0000256" key="3">
    <source>
        <dbReference type="ARBA" id="ARBA00023237"/>
    </source>
</evidence>
<dbReference type="Proteomes" id="UP001348817">
    <property type="component" value="Chromosome"/>
</dbReference>
<evidence type="ECO:0000259" key="6">
    <source>
        <dbReference type="Pfam" id="PF14905"/>
    </source>
</evidence>
<feature type="signal peptide" evidence="4">
    <location>
        <begin position="1"/>
        <end position="19"/>
    </location>
</feature>
<dbReference type="KEGG" id="fax:FUAX_35730"/>
<keyword evidence="4" id="KW-0732">Signal</keyword>
<protein>
    <recommendedName>
        <fullName evidence="9">TonB-dependent receptor</fullName>
    </recommendedName>
</protein>
<evidence type="ECO:0000259" key="5">
    <source>
        <dbReference type="Pfam" id="PF07715"/>
    </source>
</evidence>
<dbReference type="RefSeq" id="WP_338392656.1">
    <property type="nucleotide sequence ID" value="NZ_AP025314.1"/>
</dbReference>
<keyword evidence="2" id="KW-0472">Membrane</keyword>
<dbReference type="Pfam" id="PF14905">
    <property type="entry name" value="OMP_b-brl_3"/>
    <property type="match status" value="1"/>
</dbReference>
<dbReference type="Gene3D" id="2.170.130.10">
    <property type="entry name" value="TonB-dependent receptor, plug domain"/>
    <property type="match status" value="1"/>
</dbReference>
<dbReference type="SUPFAM" id="SSF49452">
    <property type="entry name" value="Starch-binding domain-like"/>
    <property type="match status" value="1"/>
</dbReference>
<dbReference type="InterPro" id="IPR041700">
    <property type="entry name" value="OMP_b-brl_3"/>
</dbReference>
<keyword evidence="3" id="KW-0998">Cell outer membrane</keyword>
<reference evidence="7 8" key="1">
    <citation type="submission" date="2021-12" db="EMBL/GenBank/DDBJ databases">
        <title>Genome sequencing of bacteria with rrn-lacking chromosome and rrn-plasmid.</title>
        <authorList>
            <person name="Anda M."/>
            <person name="Iwasaki W."/>
        </authorList>
    </citation>
    <scope>NUCLEOTIDE SEQUENCE [LARGE SCALE GENOMIC DNA]</scope>
    <source>
        <strain evidence="7 8">DSM 100852</strain>
    </source>
</reference>
<evidence type="ECO:0000256" key="4">
    <source>
        <dbReference type="SAM" id="SignalP"/>
    </source>
</evidence>
<dbReference type="Gene3D" id="2.40.170.20">
    <property type="entry name" value="TonB-dependent receptor, beta-barrel domain"/>
    <property type="match status" value="1"/>
</dbReference>
<keyword evidence="8" id="KW-1185">Reference proteome</keyword>
<proteinExistence type="predicted"/>
<feature type="domain" description="TonB-dependent receptor plug" evidence="5">
    <location>
        <begin position="134"/>
        <end position="222"/>
    </location>
</feature>
<dbReference type="Pfam" id="PF13620">
    <property type="entry name" value="CarboxypepD_reg"/>
    <property type="match status" value="1"/>
</dbReference>
<dbReference type="EMBL" id="AP025314">
    <property type="protein sequence ID" value="BDD11141.1"/>
    <property type="molecule type" value="Genomic_DNA"/>
</dbReference>
<evidence type="ECO:0000256" key="1">
    <source>
        <dbReference type="ARBA" id="ARBA00004442"/>
    </source>
</evidence>
<dbReference type="InterPro" id="IPR037066">
    <property type="entry name" value="Plug_dom_sf"/>
</dbReference>
<dbReference type="InterPro" id="IPR012910">
    <property type="entry name" value="Plug_dom"/>
</dbReference>
<feature type="chain" id="PRO_5043493698" description="TonB-dependent receptor" evidence="4">
    <location>
        <begin position="20"/>
        <end position="799"/>
    </location>
</feature>
<sequence length="799" mass="90366">MKNLILLLFFCTTSLVAFSQGFKVSGSVASPAGEAIQFVNVALHTLPDSTLITGAVTDANGAFEIKAKKSGSYFLRLRSVGLASTETPAFVLNEKNPEKNLGKLSMESDTQELEAVTVRGQKELVVQKVDRMVINVKDAMLTSGQTAQDVLEKVPGVYTDQDGNMRIVGKSGNTKVMIDGRPTMMSSEELVQMLRSMSADKIKSIEVIRNPSAKYEAEGNSGIIDIKLDKMSQTGLDGSVYVAHDQGDYGREFAGMSLNFAAGKLKGYSSLDANVGKWARTLDNWRRFRNSKGNQTHVQDAGDIKNNKNLSFNIGLDYDINDRQSFGGMFKVSERSNDNLWTIDNRIQNDNGEPLERVGSVLDNKGDSRRLTGNLHYRLNLDSVTTIELNADATSYDMDDETLNETRYQVADQDGKSFLVNPYNVKVYSFMADYSTAFDWAKFEAGGKFSYTDLSNIAEYDSLKNGKWEDDLIQSNAYDYDEYIGSLYFNLSGTHGKLTWQTGLRAEYTRAEGYSKTQDTVTVQRYLKLFPSAFLSYAHSKDHNFGLSYSYRINRPSYWQLNPYPMYLDAYTISQGNPYLDPAYTHSVEANYTLKGKYVLSLSYSDTEGMIMESPQQNHEEIRTYYKQSNFDGQSSFAISLALPIEFTKWWQSSNSLNLSRATSSFFSGDVLESHSRWVPMLQSTQTLLLPADMKAQVSFFYRGKSIWGNYSMDPMWQTGFSIEKPFFKKRLSASLKFSDIFKTNRFRGEVLNKTAENKIGNNFDSRRVKLTLRYKFSKGKQVKVKRHRQKNKEQLNRI</sequence>
<feature type="domain" description="Outer membrane protein beta-barrel" evidence="6">
    <location>
        <begin position="386"/>
        <end position="775"/>
    </location>
</feature>